<protein>
    <submittedName>
        <fullName evidence="2">Putative membrane protein</fullName>
    </submittedName>
</protein>
<keyword evidence="1" id="KW-1133">Transmembrane helix</keyword>
<accession>A0A4R1YWM4</accession>
<keyword evidence="3" id="KW-1185">Reference proteome</keyword>
<proteinExistence type="predicted"/>
<gene>
    <name evidence="2" type="ORF">EV216_107156</name>
</gene>
<feature type="transmembrane region" description="Helical" evidence="1">
    <location>
        <begin position="92"/>
        <end position="113"/>
    </location>
</feature>
<dbReference type="Proteomes" id="UP000295277">
    <property type="component" value="Unassembled WGS sequence"/>
</dbReference>
<keyword evidence="1" id="KW-0812">Transmembrane</keyword>
<feature type="transmembrane region" description="Helical" evidence="1">
    <location>
        <begin position="12"/>
        <end position="33"/>
    </location>
</feature>
<evidence type="ECO:0000256" key="1">
    <source>
        <dbReference type="SAM" id="Phobius"/>
    </source>
</evidence>
<dbReference type="Pfam" id="PF08592">
    <property type="entry name" value="Anthrone_oxy"/>
    <property type="match status" value="1"/>
</dbReference>
<dbReference type="AlphaFoldDB" id="A0A4R1YWM4"/>
<sequence length="176" mass="18844">MTRQGSFPAHMADGLSILTVMFSGAMFGFFFAWTSSTLWGLDRTAPEVAIVAMQAMNSAVRNPVFGLAFFGTPPLMVLTTAVLFWRGRRPAALLMALASLLYLGGALIVTVAVNVPMNEALAALAPGSGGSATHQWEDYSEPWQRANLVRTCASGGALFLAAMALHVSHRGRPRWT</sequence>
<comment type="caution">
    <text evidence="2">The sequence shown here is derived from an EMBL/GenBank/DDBJ whole genome shotgun (WGS) entry which is preliminary data.</text>
</comment>
<organism evidence="2 3">
    <name type="scientific">Rhodovulum steppense</name>
    <dbReference type="NCBI Taxonomy" id="540251"/>
    <lineage>
        <taxon>Bacteria</taxon>
        <taxon>Pseudomonadati</taxon>
        <taxon>Pseudomonadota</taxon>
        <taxon>Alphaproteobacteria</taxon>
        <taxon>Rhodobacterales</taxon>
        <taxon>Paracoccaceae</taxon>
        <taxon>Rhodovulum</taxon>
    </lineage>
</organism>
<feature type="transmembrane region" description="Helical" evidence="1">
    <location>
        <begin position="148"/>
        <end position="167"/>
    </location>
</feature>
<keyword evidence="1" id="KW-0472">Membrane</keyword>
<evidence type="ECO:0000313" key="2">
    <source>
        <dbReference type="EMBL" id="TCM85582.1"/>
    </source>
</evidence>
<dbReference type="InterPro" id="IPR013901">
    <property type="entry name" value="Anthrone_oxy"/>
</dbReference>
<feature type="transmembrane region" description="Helical" evidence="1">
    <location>
        <begin position="64"/>
        <end position="85"/>
    </location>
</feature>
<reference evidence="2 3" key="1">
    <citation type="submission" date="2019-03" db="EMBL/GenBank/DDBJ databases">
        <title>Genomic Encyclopedia of Type Strains, Phase IV (KMG-IV): sequencing the most valuable type-strain genomes for metagenomic binning, comparative biology and taxonomic classification.</title>
        <authorList>
            <person name="Goeker M."/>
        </authorList>
    </citation>
    <scope>NUCLEOTIDE SEQUENCE [LARGE SCALE GENOMIC DNA]</scope>
    <source>
        <strain evidence="2 3">DSM 21153</strain>
    </source>
</reference>
<dbReference type="EMBL" id="SLVM01000007">
    <property type="protein sequence ID" value="TCM85582.1"/>
    <property type="molecule type" value="Genomic_DNA"/>
</dbReference>
<name>A0A4R1YWM4_9RHOB</name>
<evidence type="ECO:0000313" key="3">
    <source>
        <dbReference type="Proteomes" id="UP000295277"/>
    </source>
</evidence>